<accession>A0A1F6E7N7</accession>
<comment type="caution">
    <text evidence="1">The sequence shown here is derived from an EMBL/GenBank/DDBJ whole genome shotgun (WGS) entry which is preliminary data.</text>
</comment>
<sequence length="214" mass="25215">MAKGLTWPMERIRDGLDRFYKENHRYPTATEFDECPYLPRAKTAERRFGGLVALRKQLNIGSEHDLRTGAHSSKRAHTINERAHILEKNVYELLCKQFGKEFVHREYFYTDDHRTRADFFVYDGKDGFCVDVFYASSLKNIGGCLNLKLAKYSQSDLLPYPIIFLQMNEDINQSELNELVQKKKRGLGQKQTLMSWKTFEEFYKSRKPLRVLRS</sequence>
<gene>
    <name evidence="1" type="ORF">A3F27_00365</name>
</gene>
<reference evidence="1 2" key="1">
    <citation type="journal article" date="2016" name="Nat. Commun.">
        <title>Thousands of microbial genomes shed light on interconnected biogeochemical processes in an aquifer system.</title>
        <authorList>
            <person name="Anantharaman K."/>
            <person name="Brown C.T."/>
            <person name="Hug L.A."/>
            <person name="Sharon I."/>
            <person name="Castelle C.J."/>
            <person name="Probst A.J."/>
            <person name="Thomas B.C."/>
            <person name="Singh A."/>
            <person name="Wilkins M.J."/>
            <person name="Karaoz U."/>
            <person name="Brodie E.L."/>
            <person name="Williams K.H."/>
            <person name="Hubbard S.S."/>
            <person name="Banfield J.F."/>
        </authorList>
    </citation>
    <scope>NUCLEOTIDE SEQUENCE [LARGE SCALE GENOMIC DNA]</scope>
</reference>
<evidence type="ECO:0000313" key="1">
    <source>
        <dbReference type="EMBL" id="OGG69560.1"/>
    </source>
</evidence>
<name>A0A1F6E7N7_9BACT</name>
<proteinExistence type="predicted"/>
<dbReference type="AlphaFoldDB" id="A0A1F6E7N7"/>
<organism evidence="1 2">
    <name type="scientific">Candidatus Kaiserbacteria bacterium RIFCSPHIGHO2_12_FULL_53_13</name>
    <dbReference type="NCBI Taxonomy" id="1798502"/>
    <lineage>
        <taxon>Bacteria</taxon>
        <taxon>Candidatus Kaiseribacteriota</taxon>
    </lineage>
</organism>
<evidence type="ECO:0000313" key="2">
    <source>
        <dbReference type="Proteomes" id="UP000176689"/>
    </source>
</evidence>
<dbReference type="Proteomes" id="UP000176689">
    <property type="component" value="Unassembled WGS sequence"/>
</dbReference>
<dbReference type="EMBL" id="MFLP01000030">
    <property type="protein sequence ID" value="OGG69560.1"/>
    <property type="molecule type" value="Genomic_DNA"/>
</dbReference>
<protein>
    <submittedName>
        <fullName evidence="1">Uncharacterized protein</fullName>
    </submittedName>
</protein>